<dbReference type="InterPro" id="IPR010290">
    <property type="entry name" value="TM_effector"/>
</dbReference>
<dbReference type="PANTHER" id="PTHR23513">
    <property type="entry name" value="INTEGRAL MEMBRANE EFFLUX PROTEIN-RELATED"/>
    <property type="match status" value="1"/>
</dbReference>
<feature type="transmembrane region" description="Helical" evidence="10">
    <location>
        <begin position="22"/>
        <end position="47"/>
    </location>
</feature>
<dbReference type="Pfam" id="PF07690">
    <property type="entry name" value="MFS_1"/>
    <property type="match status" value="1"/>
</dbReference>
<dbReference type="PROSITE" id="PS50850">
    <property type="entry name" value="MFS"/>
    <property type="match status" value="1"/>
</dbReference>
<reference evidence="12 13" key="2">
    <citation type="journal article" date="2011" name="J. Antibiot.">
        <title>Furaquinocins I and J: novel polyketide isoprenoid hybrid compounds from Streptomyces reveromyceticus SN-593.</title>
        <authorList>
            <person name="Panthee S."/>
            <person name="Takahashi S."/>
            <person name="Takagi H."/>
            <person name="Nogawa T."/>
            <person name="Oowada E."/>
            <person name="Uramoto M."/>
            <person name="Osada H."/>
        </authorList>
    </citation>
    <scope>NUCLEOTIDE SEQUENCE [LARGE SCALE GENOMIC DNA]</scope>
    <source>
        <strain evidence="12 13">SN-593</strain>
    </source>
</reference>
<feature type="transmembrane region" description="Helical" evidence="10">
    <location>
        <begin position="386"/>
        <end position="408"/>
    </location>
</feature>
<proteinExistence type="inferred from homology"/>
<evidence type="ECO:0000256" key="9">
    <source>
        <dbReference type="SAM" id="MobiDB-lite"/>
    </source>
</evidence>
<reference evidence="12 13" key="3">
    <citation type="journal article" date="2011" name="Nat. Chem. Biol.">
        <title>Reveromycin A biosynthesis uses RevG and RevJ for stereospecific spiroacetal formation.</title>
        <authorList>
            <person name="Takahashi S."/>
            <person name="Toyoda A."/>
            <person name="Sekiyama Y."/>
            <person name="Takagi H."/>
            <person name="Nogawa T."/>
            <person name="Uramoto M."/>
            <person name="Suzuki R."/>
            <person name="Koshino H."/>
            <person name="Kumano T."/>
            <person name="Panthee S."/>
            <person name="Dairi T."/>
            <person name="Ishikawa J."/>
            <person name="Ikeda H."/>
            <person name="Sakaki Y."/>
            <person name="Osada H."/>
        </authorList>
    </citation>
    <scope>NUCLEOTIDE SEQUENCE [LARGE SCALE GENOMIC DNA]</scope>
    <source>
        <strain evidence="12 13">SN-593</strain>
    </source>
</reference>
<dbReference type="InterPro" id="IPR020846">
    <property type="entry name" value="MFS_dom"/>
</dbReference>
<keyword evidence="4 10" id="KW-0812">Transmembrane</keyword>
<dbReference type="Proteomes" id="UP000595703">
    <property type="component" value="Chromosome"/>
</dbReference>
<evidence type="ECO:0000259" key="11">
    <source>
        <dbReference type="PROSITE" id="PS50850"/>
    </source>
</evidence>
<feature type="transmembrane region" description="Helical" evidence="10">
    <location>
        <begin position="111"/>
        <end position="130"/>
    </location>
</feature>
<feature type="transmembrane region" description="Helical" evidence="10">
    <location>
        <begin position="254"/>
        <end position="274"/>
    </location>
</feature>
<dbReference type="InterPro" id="IPR011701">
    <property type="entry name" value="MFS"/>
</dbReference>
<feature type="transmembrane region" description="Helical" evidence="10">
    <location>
        <begin position="327"/>
        <end position="346"/>
    </location>
</feature>
<keyword evidence="13" id="KW-1185">Reference proteome</keyword>
<feature type="compositionally biased region" description="Low complexity" evidence="9">
    <location>
        <begin position="211"/>
        <end position="221"/>
    </location>
</feature>
<keyword evidence="3" id="KW-1003">Cell membrane</keyword>
<dbReference type="CDD" id="cd06173">
    <property type="entry name" value="MFS_MefA_like"/>
    <property type="match status" value="1"/>
</dbReference>
<dbReference type="EMBL" id="AP018365">
    <property type="protein sequence ID" value="BBA97634.1"/>
    <property type="molecule type" value="Genomic_DNA"/>
</dbReference>
<dbReference type="Gene3D" id="1.20.1250.20">
    <property type="entry name" value="MFS general substrate transporter like domains"/>
    <property type="match status" value="2"/>
</dbReference>
<keyword evidence="2" id="KW-0813">Transport</keyword>
<gene>
    <name evidence="12" type="ORF">RVR_3464</name>
</gene>
<dbReference type="GO" id="GO:0005886">
    <property type="term" value="C:plasma membrane"/>
    <property type="evidence" value="ECO:0007669"/>
    <property type="project" value="UniProtKB-SubCell"/>
</dbReference>
<comment type="similarity">
    <text evidence="7">Belongs to the major facilitator superfamily. Drug:H(+) antiporter-3 (DHA3) (TC 2.A.1.21) family.</text>
</comment>
<evidence type="ECO:0000256" key="8">
    <source>
        <dbReference type="ARBA" id="ARBA00040914"/>
    </source>
</evidence>
<accession>A0A7U3URW9</accession>
<evidence type="ECO:0000313" key="13">
    <source>
        <dbReference type="Proteomes" id="UP000595703"/>
    </source>
</evidence>
<protein>
    <recommendedName>
        <fullName evidence="8">Multidrug efflux pump Tap</fullName>
    </recommendedName>
</protein>
<dbReference type="AlphaFoldDB" id="A0A7U3URW9"/>
<dbReference type="SUPFAM" id="SSF103473">
    <property type="entry name" value="MFS general substrate transporter"/>
    <property type="match status" value="1"/>
</dbReference>
<feature type="transmembrane region" description="Helical" evidence="10">
    <location>
        <begin position="294"/>
        <end position="315"/>
    </location>
</feature>
<feature type="transmembrane region" description="Helical" evidence="10">
    <location>
        <begin position="414"/>
        <end position="435"/>
    </location>
</feature>
<dbReference type="Pfam" id="PF05977">
    <property type="entry name" value="MFS_3"/>
    <property type="match status" value="1"/>
</dbReference>
<evidence type="ECO:0000256" key="10">
    <source>
        <dbReference type="SAM" id="Phobius"/>
    </source>
</evidence>
<dbReference type="GO" id="GO:0022857">
    <property type="term" value="F:transmembrane transporter activity"/>
    <property type="evidence" value="ECO:0007669"/>
    <property type="project" value="InterPro"/>
</dbReference>
<feature type="transmembrane region" description="Helical" evidence="10">
    <location>
        <begin position="352"/>
        <end position="374"/>
    </location>
</feature>
<dbReference type="InterPro" id="IPR036259">
    <property type="entry name" value="MFS_trans_sf"/>
</dbReference>
<feature type="compositionally biased region" description="Gly residues" evidence="9">
    <location>
        <begin position="222"/>
        <end position="232"/>
    </location>
</feature>
<evidence type="ECO:0000256" key="3">
    <source>
        <dbReference type="ARBA" id="ARBA00022475"/>
    </source>
</evidence>
<name>A0A7U3URW9_9ACTN</name>
<sequence>MPASGPGRAGGIPAGPRDRRPLALLLTANVVSIAGNMLTLVAVPWFVLATTGSPARAGLVAFASTVPVVLAALLGGPLIDRLGYTVTSVVSDGVCALATVAVPVLHATGHLTYGLLLVLVAVSGLFHSPGETAREVLMPRLAERAGTTVARASSGYEGASRGARMLGAPLAGVLIAGIGAADVLVLDAATFAVSALLIGAGVHGRTGGGASAPVAGSRKASGSGGGAGSGGERAGRRGAALSAYRAELAEGYRYLLRARLLFAVVAMVMVTNALDQAWSAVLLPVDAREHLGGSVGVGLVSGVFAAAALAGSLLFGVVGHRFPQRTLYIGGFLVCGFPRTAVAAFLPGLAPLLVACAVCGLGAGVLNPIIGTEMVRLVPERLRSRVFGAVTSGVLVAVPLGGLLGGYVVQYAGLRTGMVTVSAIYLLATLSPLVLPAFREWDTAGGTAAEAAREPVGAEG</sequence>
<evidence type="ECO:0000256" key="2">
    <source>
        <dbReference type="ARBA" id="ARBA00022448"/>
    </source>
</evidence>
<evidence type="ECO:0000313" key="12">
    <source>
        <dbReference type="EMBL" id="BBA97634.1"/>
    </source>
</evidence>
<evidence type="ECO:0000256" key="5">
    <source>
        <dbReference type="ARBA" id="ARBA00022989"/>
    </source>
</evidence>
<comment type="subcellular location">
    <subcellularLocation>
        <location evidence="1">Cell inner membrane</location>
        <topology evidence="1">Multi-pass membrane protein</topology>
    </subcellularLocation>
</comment>
<keyword evidence="5 10" id="KW-1133">Transmembrane helix</keyword>
<feature type="region of interest" description="Disordered" evidence="9">
    <location>
        <begin position="211"/>
        <end position="234"/>
    </location>
</feature>
<feature type="domain" description="Major facilitator superfamily (MFS) profile" evidence="11">
    <location>
        <begin position="261"/>
        <end position="460"/>
    </location>
</feature>
<evidence type="ECO:0000256" key="6">
    <source>
        <dbReference type="ARBA" id="ARBA00023136"/>
    </source>
</evidence>
<evidence type="ECO:0000256" key="1">
    <source>
        <dbReference type="ARBA" id="ARBA00004429"/>
    </source>
</evidence>
<reference evidence="12 13" key="1">
    <citation type="journal article" date="2010" name="J. Bacteriol.">
        <title>Biochemical characterization of a novel indole prenyltransferase from Streptomyces sp. SN-593.</title>
        <authorList>
            <person name="Takahashi S."/>
            <person name="Takagi H."/>
            <person name="Toyoda A."/>
            <person name="Uramoto M."/>
            <person name="Nogawa T."/>
            <person name="Ueki M."/>
            <person name="Sakaki Y."/>
            <person name="Osada H."/>
        </authorList>
    </citation>
    <scope>NUCLEOTIDE SEQUENCE [LARGE SCALE GENOMIC DNA]</scope>
    <source>
        <strain evidence="12 13">SN-593</strain>
    </source>
</reference>
<organism evidence="12 13">
    <name type="scientific">Actinacidiphila reveromycinica</name>
    <dbReference type="NCBI Taxonomy" id="659352"/>
    <lineage>
        <taxon>Bacteria</taxon>
        <taxon>Bacillati</taxon>
        <taxon>Actinomycetota</taxon>
        <taxon>Actinomycetes</taxon>
        <taxon>Kitasatosporales</taxon>
        <taxon>Streptomycetaceae</taxon>
        <taxon>Actinacidiphila</taxon>
    </lineage>
</organism>
<dbReference type="PANTHER" id="PTHR23513:SF9">
    <property type="entry name" value="ENTEROBACTIN EXPORTER ENTS"/>
    <property type="match status" value="1"/>
</dbReference>
<evidence type="ECO:0000256" key="4">
    <source>
        <dbReference type="ARBA" id="ARBA00022692"/>
    </source>
</evidence>
<dbReference type="KEGG" id="arev:RVR_3464"/>
<feature type="transmembrane region" description="Helical" evidence="10">
    <location>
        <begin position="59"/>
        <end position="79"/>
    </location>
</feature>
<keyword evidence="6 10" id="KW-0472">Membrane</keyword>
<evidence type="ECO:0000256" key="7">
    <source>
        <dbReference type="ARBA" id="ARBA00038075"/>
    </source>
</evidence>
<reference evidence="12 13" key="4">
    <citation type="journal article" date="2020" name="Sci. Rep.">
        <title>beta-carboline chemical signals induce reveromycin production through a LuxR family regulator in Streptomyces sp. SN-593.</title>
        <authorList>
            <person name="Panthee S."/>
            <person name="Kito N."/>
            <person name="Hayashi T."/>
            <person name="Shimizu T."/>
            <person name="Ishikawa J."/>
            <person name="Hamamoto H."/>
            <person name="Osada H."/>
            <person name="Takahashi S."/>
        </authorList>
    </citation>
    <scope>NUCLEOTIDE SEQUENCE [LARGE SCALE GENOMIC DNA]</scope>
    <source>
        <strain evidence="12 13">SN-593</strain>
    </source>
</reference>